<comment type="caution">
    <text evidence="2">The sequence shown here is derived from an EMBL/GenBank/DDBJ whole genome shotgun (WGS) entry which is preliminary data.</text>
</comment>
<keyword evidence="3" id="KW-1185">Reference proteome</keyword>
<dbReference type="AlphaFoldDB" id="A0A7W9QFF6"/>
<reference evidence="2 3" key="1">
    <citation type="submission" date="2020-08" db="EMBL/GenBank/DDBJ databases">
        <title>Genomic Encyclopedia of Type Strains, Phase III (KMG-III): the genomes of soil and plant-associated and newly described type strains.</title>
        <authorList>
            <person name="Whitman W."/>
        </authorList>
    </citation>
    <scope>NUCLEOTIDE SEQUENCE [LARGE SCALE GENOMIC DNA]</scope>
    <source>
        <strain evidence="2 3">CECT 8305</strain>
    </source>
</reference>
<evidence type="ECO:0000259" key="1">
    <source>
        <dbReference type="Pfam" id="PF19054"/>
    </source>
</evidence>
<evidence type="ECO:0000313" key="2">
    <source>
        <dbReference type="EMBL" id="MBB5938728.1"/>
    </source>
</evidence>
<dbReference type="InterPro" id="IPR043917">
    <property type="entry name" value="DUF5753"/>
</dbReference>
<organism evidence="2 3">
    <name type="scientific">Streptomyces zagrosensis</name>
    <dbReference type="NCBI Taxonomy" id="1042984"/>
    <lineage>
        <taxon>Bacteria</taxon>
        <taxon>Bacillati</taxon>
        <taxon>Actinomycetota</taxon>
        <taxon>Actinomycetes</taxon>
        <taxon>Kitasatosporales</taxon>
        <taxon>Streptomycetaceae</taxon>
        <taxon>Streptomyces</taxon>
    </lineage>
</organism>
<dbReference type="EMBL" id="JACHJL010000018">
    <property type="protein sequence ID" value="MBB5938728.1"/>
    <property type="molecule type" value="Genomic_DNA"/>
</dbReference>
<protein>
    <recommendedName>
        <fullName evidence="1">DUF5753 domain-containing protein</fullName>
    </recommendedName>
</protein>
<dbReference type="Proteomes" id="UP000588098">
    <property type="component" value="Unassembled WGS sequence"/>
</dbReference>
<dbReference type="Pfam" id="PF19054">
    <property type="entry name" value="DUF5753"/>
    <property type="match status" value="1"/>
</dbReference>
<feature type="domain" description="DUF5753" evidence="1">
    <location>
        <begin position="39"/>
        <end position="220"/>
    </location>
</feature>
<accession>A0A7W9QFF6</accession>
<evidence type="ECO:0000313" key="3">
    <source>
        <dbReference type="Proteomes" id="UP000588098"/>
    </source>
</evidence>
<gene>
    <name evidence="2" type="ORF">FHS42_005819</name>
</gene>
<proteinExistence type="predicted"/>
<sequence length="231" mass="26092">MAKHYGADEEQLSLIEHLLRQTQNAEWYEMFADVTPGYLRRLVQLEGDALRIVTYENHVVPGLLQTQAYAETLVSAALPGASVDEVRRRAQGRIHRRAILERPTAPEVIALLDEAVLCRPVGGYQVMCEQLQALLDMPERTQGRTHIRIVPFVAGATVAPPYPVTHVEFGDGGPSELVYLERLTEATYVTRAKEMEAHRQALDALRCAAKEWAPSREMIEDYLRRYQARLG</sequence>
<name>A0A7W9QFF6_9ACTN</name>